<comment type="caution">
    <text evidence="1">The sequence shown here is derived from an EMBL/GenBank/DDBJ whole genome shotgun (WGS) entry which is preliminary data.</text>
</comment>
<dbReference type="InterPro" id="IPR011889">
    <property type="entry name" value="Liste_lipo_26"/>
</dbReference>
<protein>
    <submittedName>
        <fullName evidence="1">DUF285 domain-containing protein</fullName>
    </submittedName>
</protein>
<dbReference type="Proteomes" id="UP000824013">
    <property type="component" value="Unassembled WGS sequence"/>
</dbReference>
<reference evidence="1" key="1">
    <citation type="journal article" date="2021" name="PeerJ">
        <title>Extensive microbial diversity within the chicken gut microbiome revealed by metagenomics and culture.</title>
        <authorList>
            <person name="Gilroy R."/>
            <person name="Ravi A."/>
            <person name="Getino M."/>
            <person name="Pursley I."/>
            <person name="Horton D.L."/>
            <person name="Alikhan N.F."/>
            <person name="Baker D."/>
            <person name="Gharbi K."/>
            <person name="Hall N."/>
            <person name="Watson M."/>
            <person name="Adriaenssens E.M."/>
            <person name="Foster-Nyarko E."/>
            <person name="Jarju S."/>
            <person name="Secka A."/>
            <person name="Antonio M."/>
            <person name="Oren A."/>
            <person name="Chaudhuri R.R."/>
            <person name="La Ragione R."/>
            <person name="Hildebrand F."/>
            <person name="Pallen M.J."/>
        </authorList>
    </citation>
    <scope>NUCLEOTIDE SEQUENCE</scope>
    <source>
        <strain evidence="1">3204</strain>
    </source>
</reference>
<dbReference type="EMBL" id="DXCM01000034">
    <property type="protein sequence ID" value="HIY92407.1"/>
    <property type="molecule type" value="Genomic_DNA"/>
</dbReference>
<dbReference type="Pfam" id="PF03382">
    <property type="entry name" value="DUF285"/>
    <property type="match status" value="3"/>
</dbReference>
<evidence type="ECO:0000313" key="2">
    <source>
        <dbReference type="Proteomes" id="UP000824013"/>
    </source>
</evidence>
<dbReference type="SUPFAM" id="SSF52058">
    <property type="entry name" value="L domain-like"/>
    <property type="match status" value="1"/>
</dbReference>
<dbReference type="InterPro" id="IPR005046">
    <property type="entry name" value="DUF285"/>
</dbReference>
<accession>A0A9D1ZLH6</accession>
<organism evidence="1 2">
    <name type="scientific">Candidatus Companilactobacillus pullicola</name>
    <dbReference type="NCBI Taxonomy" id="2838523"/>
    <lineage>
        <taxon>Bacteria</taxon>
        <taxon>Bacillati</taxon>
        <taxon>Bacillota</taxon>
        <taxon>Bacilli</taxon>
        <taxon>Lactobacillales</taxon>
        <taxon>Lactobacillaceae</taxon>
        <taxon>Companilactobacillus</taxon>
    </lineage>
</organism>
<proteinExistence type="predicted"/>
<dbReference type="Gene3D" id="3.80.10.10">
    <property type="entry name" value="Ribonuclease Inhibitor"/>
    <property type="match status" value="2"/>
</dbReference>
<reference evidence="1" key="2">
    <citation type="submission" date="2021-04" db="EMBL/GenBank/DDBJ databases">
        <authorList>
            <person name="Gilroy R."/>
        </authorList>
    </citation>
    <scope>NUCLEOTIDE SEQUENCE</scope>
    <source>
        <strain evidence="1">3204</strain>
    </source>
</reference>
<name>A0A9D1ZLH6_9LACO</name>
<sequence length="836" mass="92270">MNNVQAATDNDMQNLLNQNTNVLLNEKIATQTNTIMPIAATFSYSGVNGTASWDIDDEGKLTIHPGTLANGQGNWKPYADSIKSIYVEPGVTSTSDYTTGNGGLFAGLKNVTKIDVTNLDVSRARSLSNFFYGDRSLIEIIGLDTWDTSSVGAMNNMFESDSSLKNLDLSNFDTSSTSNFDRMFWGCSSLEYLNITGFNTSKATSLNSTFVSVSGKIIGLKDLDLGKVTSMNSALSGVDFTKTDPNDICDWDVSNVEDMSGLFRSSNLNGLDLSQWNVKSVKNMSNLFYQAQGAVSQVKGLSNWDVSGVTDMNSMFFSVNDSDLSMIENWDVSNVTGMSMMFYNCKNLTGLDLSHWSTDSLSGVNQMFYNDALLSEDNLKGYQTLVTKKVESMNGMFSGTGFKVIDLSKYDTSNVKDFSYLFSSTRKLEKIIGNFDTSSLTNMNNMFANSAITNFDELNIADWNTSKVTDMASTFLGTKILDFNFLKDWNTSSVTTLNSTFRSAKAKTIPLEKWDVSKVEIFYTTFQGASGLESLPIENWDVSSATTMYEMFFEASSLKKLDFSKWNTSKVTNFYAMLNKMSNLETVDLSGLDTTNATNMDYFFGLNYNLWKITLGPKSVMKNLQGEPTDVRFPTPVAGTQINDASTSETYSAISNKWQIVDYASGGSDHEPVGDLMSAKEIVEQFSNVGNPVTTYVWQQQPIINIKMQVPDIDFGSINLSSQVFHRKNKNFAIAIDNNNYPSGGVKSTIAVSMDKPLTTSSGDILNNTLIYREKGQGKQILSEKPTQIYDDVLPDGTSSINWDEDSGILLDMGNELYAKSGSYSTTLNWTLTNSI</sequence>
<dbReference type="InterPro" id="IPR032675">
    <property type="entry name" value="LRR_dom_sf"/>
</dbReference>
<gene>
    <name evidence="1" type="ORF">H9820_05620</name>
</gene>
<evidence type="ECO:0000313" key="1">
    <source>
        <dbReference type="EMBL" id="HIY92407.1"/>
    </source>
</evidence>
<dbReference type="NCBIfam" id="TIGR02167">
    <property type="entry name" value="Liste_lipo_26"/>
    <property type="match status" value="8"/>
</dbReference>
<dbReference type="AlphaFoldDB" id="A0A9D1ZLH6"/>